<evidence type="ECO:0000313" key="1">
    <source>
        <dbReference type="EMBL" id="KAB2329603.1"/>
    </source>
</evidence>
<dbReference type="RefSeq" id="WP_151575938.1">
    <property type="nucleotide sequence ID" value="NZ_WBOT01000011.1"/>
</dbReference>
<gene>
    <name evidence="1" type="ORF">F7732_20605</name>
</gene>
<comment type="caution">
    <text evidence="1">The sequence shown here is derived from an EMBL/GenBank/DDBJ whole genome shotgun (WGS) entry which is preliminary data.</text>
</comment>
<reference evidence="1 2" key="1">
    <citation type="journal article" date="2014" name="Arch. Microbiol.">
        <title>Bacillus mesophilum sp. nov., strain IITR-54T, a novel 4-chlorobiphenyl dechlorinating bacterium.</title>
        <authorList>
            <person name="Manickam N."/>
            <person name="Singh N.K."/>
            <person name="Bajaj A."/>
            <person name="Kumar R.M."/>
            <person name="Kaur G."/>
            <person name="Kaur N."/>
            <person name="Bala M."/>
            <person name="Kumar A."/>
            <person name="Mayilraj S."/>
        </authorList>
    </citation>
    <scope>NUCLEOTIDE SEQUENCE [LARGE SCALE GENOMIC DNA]</scope>
    <source>
        <strain evidence="1 2">IITR-54</strain>
    </source>
</reference>
<protein>
    <submittedName>
        <fullName evidence="1">Uncharacterized protein</fullName>
    </submittedName>
</protein>
<dbReference type="AlphaFoldDB" id="A0A7V7UT49"/>
<evidence type="ECO:0000313" key="2">
    <source>
        <dbReference type="Proteomes" id="UP000441354"/>
    </source>
</evidence>
<dbReference type="Proteomes" id="UP000441354">
    <property type="component" value="Unassembled WGS sequence"/>
</dbReference>
<dbReference type="EMBL" id="WBOT01000011">
    <property type="protein sequence ID" value="KAB2329603.1"/>
    <property type="molecule type" value="Genomic_DNA"/>
</dbReference>
<proteinExistence type="predicted"/>
<keyword evidence="2" id="KW-1185">Reference proteome</keyword>
<dbReference type="OrthoDB" id="2971867at2"/>
<name>A0A7V7UT49_9BACI</name>
<sequence length="74" mass="9027">MIGFLINQKEVQEMEYLIKRELDEILFDLKDERIDSMVKRAMNERYKILFQLFTRIASPKECLKYTRSSSIYKQ</sequence>
<accession>A0A7V7UT49</accession>
<organism evidence="1 2">
    <name type="scientific">Bacillus mesophilum</name>
    <dbReference type="NCBI Taxonomy" id="1071718"/>
    <lineage>
        <taxon>Bacteria</taxon>
        <taxon>Bacillati</taxon>
        <taxon>Bacillota</taxon>
        <taxon>Bacilli</taxon>
        <taxon>Bacillales</taxon>
        <taxon>Bacillaceae</taxon>
        <taxon>Bacillus</taxon>
    </lineage>
</organism>